<comment type="caution">
    <text evidence="1">The sequence shown here is derived from an EMBL/GenBank/DDBJ whole genome shotgun (WGS) entry which is preliminary data.</text>
</comment>
<reference evidence="1" key="1">
    <citation type="submission" date="2022-07" db="EMBL/GenBank/DDBJ databases">
        <authorList>
            <person name="Macas J."/>
            <person name="Novak P."/>
            <person name="Neumann P."/>
        </authorList>
    </citation>
    <scope>NUCLEOTIDE SEQUENCE</scope>
</reference>
<dbReference type="EMBL" id="CAMAPF010000915">
    <property type="protein sequence ID" value="CAH9119949.1"/>
    <property type="molecule type" value="Genomic_DNA"/>
</dbReference>
<accession>A0AAV0EE46</accession>
<sequence length="113" mass="12786">MVMVCCGLWLARNEKVWRNITPNLEVILARVKRFWSAWQQAQKQGANRRNSQQVWSTLKTPIAGRIKLNNDAVEAGDGIWGLSWVTWVIRDSLVSFIAGGSSEVLEKCSVREA</sequence>
<organism evidence="1 2">
    <name type="scientific">Cuscuta epithymum</name>
    <dbReference type="NCBI Taxonomy" id="186058"/>
    <lineage>
        <taxon>Eukaryota</taxon>
        <taxon>Viridiplantae</taxon>
        <taxon>Streptophyta</taxon>
        <taxon>Embryophyta</taxon>
        <taxon>Tracheophyta</taxon>
        <taxon>Spermatophyta</taxon>
        <taxon>Magnoliopsida</taxon>
        <taxon>eudicotyledons</taxon>
        <taxon>Gunneridae</taxon>
        <taxon>Pentapetalae</taxon>
        <taxon>asterids</taxon>
        <taxon>lamiids</taxon>
        <taxon>Solanales</taxon>
        <taxon>Convolvulaceae</taxon>
        <taxon>Cuscuteae</taxon>
        <taxon>Cuscuta</taxon>
        <taxon>Cuscuta subgen. Cuscuta</taxon>
    </lineage>
</organism>
<dbReference type="Proteomes" id="UP001152523">
    <property type="component" value="Unassembled WGS sequence"/>
</dbReference>
<dbReference type="AlphaFoldDB" id="A0AAV0EE46"/>
<name>A0AAV0EE46_9ASTE</name>
<evidence type="ECO:0000313" key="2">
    <source>
        <dbReference type="Proteomes" id="UP001152523"/>
    </source>
</evidence>
<protein>
    <submittedName>
        <fullName evidence="1">Uncharacterized protein</fullName>
    </submittedName>
</protein>
<keyword evidence="2" id="KW-1185">Reference proteome</keyword>
<proteinExistence type="predicted"/>
<evidence type="ECO:0000313" key="1">
    <source>
        <dbReference type="EMBL" id="CAH9119949.1"/>
    </source>
</evidence>
<gene>
    <name evidence="1" type="ORF">CEPIT_LOCUS22834</name>
</gene>